<feature type="region of interest" description="Disordered" evidence="1">
    <location>
        <begin position="197"/>
        <end position="241"/>
    </location>
</feature>
<name>A0A0F4ZHT8_9PEZI</name>
<feature type="compositionally biased region" description="Low complexity" evidence="1">
    <location>
        <begin position="214"/>
        <end position="241"/>
    </location>
</feature>
<proteinExistence type="predicted"/>
<gene>
    <name evidence="2" type="ORF">TD95_001367</name>
</gene>
<dbReference type="PANTHER" id="PTHR36182:SF1">
    <property type="entry name" value="PROTEIN, PUTATIVE (AFU_ORTHOLOGUE AFUA_6G10930)-RELATED"/>
    <property type="match status" value="1"/>
</dbReference>
<keyword evidence="3" id="KW-1185">Reference proteome</keyword>
<reference evidence="2 3" key="1">
    <citation type="submission" date="2015-03" db="EMBL/GenBank/DDBJ databases">
        <authorList>
            <person name="Radwan O."/>
            <person name="Al-Naeli F.A."/>
            <person name="Rendon G.A."/>
            <person name="Fields C."/>
        </authorList>
    </citation>
    <scope>NUCLEOTIDE SEQUENCE [LARGE SCALE GENOMIC DNA]</scope>
    <source>
        <strain evidence="2">CR-DP1</strain>
    </source>
</reference>
<organism evidence="2 3">
    <name type="scientific">Thielaviopsis punctulata</name>
    <dbReference type="NCBI Taxonomy" id="72032"/>
    <lineage>
        <taxon>Eukaryota</taxon>
        <taxon>Fungi</taxon>
        <taxon>Dikarya</taxon>
        <taxon>Ascomycota</taxon>
        <taxon>Pezizomycotina</taxon>
        <taxon>Sordariomycetes</taxon>
        <taxon>Hypocreomycetidae</taxon>
        <taxon>Microascales</taxon>
        <taxon>Ceratocystidaceae</taxon>
        <taxon>Thielaviopsis</taxon>
    </lineage>
</organism>
<comment type="caution">
    <text evidence="2">The sequence shown here is derived from an EMBL/GenBank/DDBJ whole genome shotgun (WGS) entry which is preliminary data.</text>
</comment>
<sequence>MLGLAHMEMKSPPPFRSKFNSNSGNDIDYNMINPLSPDGSNFPCKGYESLLSTPEGAAVRTWGAGTTQTVTLSGGAIHGGGSCQFSLSYDKGATWRVIHSIIGNCPSATGESNYPVPIPADMPSSQEVLFAWTWYNKIGNREVYGNCAHVVIQGNTDMNAASSALAALPDIFRANMGNGCKVDEGVDVAFPNPGSSVVKNTQGQAPSGSCGPVSKASSSNSGINSNAAAGTDADSADTSATGTALGNDWPSWFTADGFALCPNIVGAVSLCVLASLLIMRV</sequence>
<dbReference type="AlphaFoldDB" id="A0A0F4ZHT8"/>
<dbReference type="Gene3D" id="2.70.50.70">
    <property type="match status" value="1"/>
</dbReference>
<accession>A0A0F4ZHT8</accession>
<feature type="compositionally biased region" description="Polar residues" evidence="1">
    <location>
        <begin position="197"/>
        <end position="207"/>
    </location>
</feature>
<evidence type="ECO:0000256" key="1">
    <source>
        <dbReference type="SAM" id="MobiDB-lite"/>
    </source>
</evidence>
<evidence type="ECO:0000313" key="2">
    <source>
        <dbReference type="EMBL" id="KKA29671.1"/>
    </source>
</evidence>
<dbReference type="EMBL" id="LAEV01000758">
    <property type="protein sequence ID" value="KKA29671.1"/>
    <property type="molecule type" value="Genomic_DNA"/>
</dbReference>
<dbReference type="PANTHER" id="PTHR36182">
    <property type="entry name" value="PROTEIN, PUTATIVE (AFU_ORTHOLOGUE AFUA_6G10930)-RELATED"/>
    <property type="match status" value="1"/>
</dbReference>
<dbReference type="OrthoDB" id="2342176at2759"/>
<evidence type="ECO:0008006" key="4">
    <source>
        <dbReference type="Google" id="ProtNLM"/>
    </source>
</evidence>
<protein>
    <recommendedName>
        <fullName evidence="4">Lytic polysaccharide monooxygenase</fullName>
    </recommendedName>
</protein>
<dbReference type="Proteomes" id="UP000033483">
    <property type="component" value="Unassembled WGS sequence"/>
</dbReference>
<evidence type="ECO:0000313" key="3">
    <source>
        <dbReference type="Proteomes" id="UP000033483"/>
    </source>
</evidence>